<dbReference type="WBParaSite" id="Hba_12222">
    <property type="protein sequence ID" value="Hba_12222"/>
    <property type="gene ID" value="Hba_12222"/>
</dbReference>
<dbReference type="PANTHER" id="PTHR22906">
    <property type="entry name" value="PROPERDIN"/>
    <property type="match status" value="1"/>
</dbReference>
<dbReference type="PROSITE" id="PS51257">
    <property type="entry name" value="PROKAR_LIPOPROTEIN"/>
    <property type="match status" value="1"/>
</dbReference>
<organism evidence="3 4">
    <name type="scientific">Heterorhabditis bacteriophora</name>
    <name type="common">Entomopathogenic nematode worm</name>
    <dbReference type="NCBI Taxonomy" id="37862"/>
    <lineage>
        <taxon>Eukaryota</taxon>
        <taxon>Metazoa</taxon>
        <taxon>Ecdysozoa</taxon>
        <taxon>Nematoda</taxon>
        <taxon>Chromadorea</taxon>
        <taxon>Rhabditida</taxon>
        <taxon>Rhabditina</taxon>
        <taxon>Rhabditomorpha</taxon>
        <taxon>Strongyloidea</taxon>
        <taxon>Heterorhabditidae</taxon>
        <taxon>Heterorhabditis</taxon>
    </lineage>
</organism>
<keyword evidence="1" id="KW-0677">Repeat</keyword>
<dbReference type="AlphaFoldDB" id="A0A1I7X474"/>
<proteinExistence type="predicted"/>
<keyword evidence="2" id="KW-1015">Disulfide bond</keyword>
<reference evidence="4" key="1">
    <citation type="submission" date="2016-11" db="UniProtKB">
        <authorList>
            <consortium name="WormBaseParasite"/>
        </authorList>
    </citation>
    <scope>IDENTIFICATION</scope>
</reference>
<name>A0A1I7X474_HETBA</name>
<dbReference type="InterPro" id="IPR036383">
    <property type="entry name" value="TSP1_rpt_sf"/>
</dbReference>
<dbReference type="PRINTS" id="PR01705">
    <property type="entry name" value="TSP1REPEAT"/>
</dbReference>
<dbReference type="Pfam" id="PF00090">
    <property type="entry name" value="TSP_1"/>
    <property type="match status" value="3"/>
</dbReference>
<keyword evidence="3" id="KW-1185">Reference proteome</keyword>
<sequence length="400" mass="44560">MFNWGRPKYDQQNHITCNISTPVPSWSPWSSWSACSCFTITETRRRFCRIVDPAVQGFCSGPIIEQRPCIPTMCSVSPGGWSEWSDWSSCSKDCKGTGHQIRNRMCSEPIPANRGPYCAGYSFDQRPCTSTVICGNKVDGGWSSWGEWSACSDPSLFHQVASIILSDTAQILALRMVEVHVLVQILNFNHVLMPLSATTQWMVTGDYGPLGANALLLVGLRNCGLGSRIRVRACVSPAPSFGGAPCFGRSSQSEECQAELAFCSRFLHHSDILDAEISVLRHYEPILDWDSIDLEAPPSLNDSQAEILRLNELLAHYHYNCKDPVHIGDDFESFVICGEKGTTGHVLRILGSVDKNIYLLLLAVKGRIYGIAKIDLYTFHFKSYDQPEIIGRLVKVMGRW</sequence>
<evidence type="ECO:0000313" key="3">
    <source>
        <dbReference type="Proteomes" id="UP000095283"/>
    </source>
</evidence>
<evidence type="ECO:0000256" key="2">
    <source>
        <dbReference type="ARBA" id="ARBA00023157"/>
    </source>
</evidence>
<dbReference type="PANTHER" id="PTHR22906:SF21">
    <property type="entry name" value="SEMA DOMAIN-CONTAINING PROTEIN"/>
    <property type="match status" value="1"/>
</dbReference>
<dbReference type="Proteomes" id="UP000095283">
    <property type="component" value="Unplaced"/>
</dbReference>
<protein>
    <submittedName>
        <fullName evidence="4">TSP1_spondin domain-containing protein</fullName>
    </submittedName>
</protein>
<dbReference type="PROSITE" id="PS50092">
    <property type="entry name" value="TSP1"/>
    <property type="match status" value="3"/>
</dbReference>
<evidence type="ECO:0000313" key="4">
    <source>
        <dbReference type="WBParaSite" id="Hba_12222"/>
    </source>
</evidence>
<dbReference type="SMART" id="SM00209">
    <property type="entry name" value="TSP1"/>
    <property type="match status" value="3"/>
</dbReference>
<dbReference type="Gene3D" id="2.20.100.10">
    <property type="entry name" value="Thrombospondin type-1 (TSP1) repeat"/>
    <property type="match status" value="3"/>
</dbReference>
<accession>A0A1I7X474</accession>
<dbReference type="FunFam" id="2.20.100.10:FF:000001">
    <property type="entry name" value="semaphorin-5A isoform X1"/>
    <property type="match status" value="1"/>
</dbReference>
<dbReference type="InterPro" id="IPR052065">
    <property type="entry name" value="Compl_asym_regulator"/>
</dbReference>
<dbReference type="InterPro" id="IPR000884">
    <property type="entry name" value="TSP1_rpt"/>
</dbReference>
<evidence type="ECO:0000256" key="1">
    <source>
        <dbReference type="ARBA" id="ARBA00022737"/>
    </source>
</evidence>
<dbReference type="SUPFAM" id="SSF82895">
    <property type="entry name" value="TSP-1 type 1 repeat"/>
    <property type="match status" value="3"/>
</dbReference>